<dbReference type="InterPro" id="IPR014710">
    <property type="entry name" value="RmlC-like_jellyroll"/>
</dbReference>
<name>A0ABS2NJB4_9BACI</name>
<dbReference type="PANTHER" id="PTHR36440:SF1">
    <property type="entry name" value="PUTATIVE (AFU_ORTHOLOGUE AFUA_8G07350)-RELATED"/>
    <property type="match status" value="1"/>
</dbReference>
<evidence type="ECO:0000259" key="1">
    <source>
        <dbReference type="Pfam" id="PF07883"/>
    </source>
</evidence>
<dbReference type="Pfam" id="PF07883">
    <property type="entry name" value="Cupin_2"/>
    <property type="match status" value="1"/>
</dbReference>
<evidence type="ECO:0000313" key="3">
    <source>
        <dbReference type="Proteomes" id="UP001646157"/>
    </source>
</evidence>
<dbReference type="InterPro" id="IPR013096">
    <property type="entry name" value="Cupin_2"/>
</dbReference>
<reference evidence="2 3" key="1">
    <citation type="submission" date="2021-01" db="EMBL/GenBank/DDBJ databases">
        <title>Genomic Encyclopedia of Type Strains, Phase IV (KMG-IV): sequencing the most valuable type-strain genomes for metagenomic binning, comparative biology and taxonomic classification.</title>
        <authorList>
            <person name="Goeker M."/>
        </authorList>
    </citation>
    <scope>NUCLEOTIDE SEQUENCE [LARGE SCALE GENOMIC DNA]</scope>
    <source>
        <strain evidence="2 3">DSM 24834</strain>
    </source>
</reference>
<dbReference type="InterPro" id="IPR011051">
    <property type="entry name" value="RmlC_Cupin_sf"/>
</dbReference>
<keyword evidence="3" id="KW-1185">Reference proteome</keyword>
<dbReference type="EMBL" id="JAFBDZ010000006">
    <property type="protein sequence ID" value="MBM7587957.1"/>
    <property type="molecule type" value="Genomic_DNA"/>
</dbReference>
<gene>
    <name evidence="2" type="ORF">JOC86_004532</name>
</gene>
<dbReference type="Gene3D" id="2.60.120.10">
    <property type="entry name" value="Jelly Rolls"/>
    <property type="match status" value="1"/>
</dbReference>
<dbReference type="Proteomes" id="UP001646157">
    <property type="component" value="Unassembled WGS sequence"/>
</dbReference>
<evidence type="ECO:0000313" key="2">
    <source>
        <dbReference type="EMBL" id="MBM7587957.1"/>
    </source>
</evidence>
<dbReference type="SUPFAM" id="SSF51182">
    <property type="entry name" value="RmlC-like cupins"/>
    <property type="match status" value="1"/>
</dbReference>
<organism evidence="2 3">
    <name type="scientific">Rossellomorea pakistanensis</name>
    <dbReference type="NCBI Taxonomy" id="992288"/>
    <lineage>
        <taxon>Bacteria</taxon>
        <taxon>Bacillati</taxon>
        <taxon>Bacillota</taxon>
        <taxon>Bacilli</taxon>
        <taxon>Bacillales</taxon>
        <taxon>Bacillaceae</taxon>
        <taxon>Rossellomorea</taxon>
    </lineage>
</organism>
<sequence length="174" mass="19751">MKNQTNTLKHPDGRTVTFLETGVDEKGDYLLVEHRIWKQGAMNGPHWHPVLTESFTINKGKMKFLVDGKESIVSKGETISIHPQEIHQFWNISENGLVAIHEIRPPGQHRKMFELIHKLESEGKLNKKGIPSNPFWLGMVWASMDGYIKGPPKFVQVVLFGGLASLGKWFGLRV</sequence>
<comment type="caution">
    <text evidence="2">The sequence shown here is derived from an EMBL/GenBank/DDBJ whole genome shotgun (WGS) entry which is preliminary data.</text>
</comment>
<proteinExistence type="predicted"/>
<dbReference type="CDD" id="cd02208">
    <property type="entry name" value="cupin_RmlC-like"/>
    <property type="match status" value="1"/>
</dbReference>
<dbReference type="InterPro" id="IPR053146">
    <property type="entry name" value="QDO-like"/>
</dbReference>
<dbReference type="PANTHER" id="PTHR36440">
    <property type="entry name" value="PUTATIVE (AFU_ORTHOLOGUE AFUA_8G07350)-RELATED"/>
    <property type="match status" value="1"/>
</dbReference>
<feature type="domain" description="Cupin type-2" evidence="1">
    <location>
        <begin position="38"/>
        <end position="98"/>
    </location>
</feature>
<accession>A0ABS2NJB4</accession>
<protein>
    <submittedName>
        <fullName evidence="2">Quercetin dioxygenase-like cupin family protein</fullName>
    </submittedName>
</protein>